<sequence>MDAHLRVDVLEMAAHGIAGDDQPLPDVSRMMVPITEPPYYTLFQLYIRCIINNLDSNVG</sequence>
<dbReference type="EMBL" id="AP025564">
    <property type="protein sequence ID" value="BDE96372.1"/>
    <property type="molecule type" value="Genomic_DNA"/>
</dbReference>
<gene>
    <name evidence="1" type="ORF">CE91St30_17050</name>
</gene>
<organism evidence="1 2">
    <name type="scientific">Raoultibacter timonensis</name>
    <dbReference type="NCBI Taxonomy" id="1907662"/>
    <lineage>
        <taxon>Bacteria</taxon>
        <taxon>Bacillati</taxon>
        <taxon>Actinomycetota</taxon>
        <taxon>Coriobacteriia</taxon>
        <taxon>Eggerthellales</taxon>
        <taxon>Eggerthellaceae</taxon>
        <taxon>Raoultibacter</taxon>
    </lineage>
</organism>
<dbReference type="Proteomes" id="UP001320544">
    <property type="component" value="Chromosome"/>
</dbReference>
<evidence type="ECO:0000313" key="2">
    <source>
        <dbReference type="Proteomes" id="UP001320544"/>
    </source>
</evidence>
<proteinExistence type="predicted"/>
<reference evidence="1 2" key="1">
    <citation type="submission" date="2022-01" db="EMBL/GenBank/DDBJ databases">
        <title>Novel bile acid biosynthetic pathways are enriched in the microbiome of centenarians.</title>
        <authorList>
            <person name="Sato Y."/>
            <person name="Atarashi K."/>
            <person name="Plichta R.D."/>
            <person name="Arai Y."/>
            <person name="Sasajima S."/>
            <person name="Kearney M.S."/>
            <person name="Suda W."/>
            <person name="Takeshita K."/>
            <person name="Sasaki T."/>
            <person name="Okamoto S."/>
            <person name="Skelly N.A."/>
            <person name="Okamura Y."/>
            <person name="Vlamakis H."/>
            <person name="Li Y."/>
            <person name="Tanoue T."/>
            <person name="Takei H."/>
            <person name="Nittono H."/>
            <person name="Narushima S."/>
            <person name="Irie J."/>
            <person name="Itoh H."/>
            <person name="Moriya K."/>
            <person name="Sugiura Y."/>
            <person name="Suematsu M."/>
            <person name="Moritoki N."/>
            <person name="Shibata S."/>
            <person name="Littman R.D."/>
            <person name="Fischbach A.M."/>
            <person name="Uwamino Y."/>
            <person name="Inoue T."/>
            <person name="Honda A."/>
            <person name="Hattori M."/>
            <person name="Murai T."/>
            <person name="Xavier J.R."/>
            <person name="Hirose N."/>
            <person name="Honda K."/>
        </authorList>
    </citation>
    <scope>NUCLEOTIDE SEQUENCE [LARGE SCALE GENOMIC DNA]</scope>
    <source>
        <strain evidence="1 2">CE91-St30</strain>
    </source>
</reference>
<evidence type="ECO:0000313" key="1">
    <source>
        <dbReference type="EMBL" id="BDE96372.1"/>
    </source>
</evidence>
<accession>A0ABN6MI08</accession>
<keyword evidence="2" id="KW-1185">Reference proteome</keyword>
<protein>
    <submittedName>
        <fullName evidence="1">Uncharacterized protein</fullName>
    </submittedName>
</protein>
<name>A0ABN6MI08_9ACTN</name>